<dbReference type="RefSeq" id="WP_413281033.1">
    <property type="nucleotide sequence ID" value="NZ_JBHFNT010000276.1"/>
</dbReference>
<reference evidence="2 3" key="1">
    <citation type="submission" date="2024-09" db="EMBL/GenBank/DDBJ databases">
        <title>Floridaenema gen nov. (Aerosakkonemataceae, Aerosakkonematales ord. nov., Cyanobacteria) from benthic tropical and subtropical fresh waters, with the description of four new species.</title>
        <authorList>
            <person name="Moretto J.A."/>
            <person name="Berthold D.E."/>
            <person name="Lefler F.W."/>
            <person name="Huang I.-S."/>
            <person name="Laughinghouse H. IV."/>
        </authorList>
    </citation>
    <scope>NUCLEOTIDE SEQUENCE [LARGE SCALE GENOMIC DNA]</scope>
    <source>
        <strain evidence="2 3">BLCC-F167</strain>
    </source>
</reference>
<name>A0ABV4WUE0_9CYAN</name>
<proteinExistence type="predicted"/>
<keyword evidence="3" id="KW-1185">Reference proteome</keyword>
<gene>
    <name evidence="2" type="ORF">ACE1CA_29960</name>
</gene>
<dbReference type="EMBL" id="JBHFNT010000276">
    <property type="protein sequence ID" value="MFB2838734.1"/>
    <property type="molecule type" value="Genomic_DNA"/>
</dbReference>
<evidence type="ECO:0000313" key="2">
    <source>
        <dbReference type="EMBL" id="MFB2838734.1"/>
    </source>
</evidence>
<organism evidence="2 3">
    <name type="scientific">Floridaenema evergladense BLCC-F167</name>
    <dbReference type="NCBI Taxonomy" id="3153639"/>
    <lineage>
        <taxon>Bacteria</taxon>
        <taxon>Bacillati</taxon>
        <taxon>Cyanobacteriota</taxon>
        <taxon>Cyanophyceae</taxon>
        <taxon>Oscillatoriophycideae</taxon>
        <taxon>Aerosakkonematales</taxon>
        <taxon>Aerosakkonemataceae</taxon>
        <taxon>Floridanema</taxon>
        <taxon>Floridanema evergladense</taxon>
    </lineage>
</organism>
<feature type="chain" id="PRO_5046633215" evidence="1">
    <location>
        <begin position="22"/>
        <end position="195"/>
    </location>
</feature>
<feature type="signal peptide" evidence="1">
    <location>
        <begin position="1"/>
        <end position="21"/>
    </location>
</feature>
<sequence>MNKILLAFSTALVLLPLQVLAQPETEYGFPVSENSPGDLPCHMVTRDGYTLDLAKLCGGVPSINYSGNSTGFETTRKSTPGNNQSNWVEIGKTALGDRIFVDENSFRVNTRYRARAVRFRSRTLLSSPELDGTVKTGSIYRADCLRNSLMGSYTSYDRNNQIIQSNSSNIAIPVQPGSAGELLYKYACSKLDSEQ</sequence>
<keyword evidence="1" id="KW-0732">Signal</keyword>
<dbReference type="Proteomes" id="UP001576780">
    <property type="component" value="Unassembled WGS sequence"/>
</dbReference>
<comment type="caution">
    <text evidence="2">The sequence shown here is derived from an EMBL/GenBank/DDBJ whole genome shotgun (WGS) entry which is preliminary data.</text>
</comment>
<evidence type="ECO:0000256" key="1">
    <source>
        <dbReference type="SAM" id="SignalP"/>
    </source>
</evidence>
<evidence type="ECO:0000313" key="3">
    <source>
        <dbReference type="Proteomes" id="UP001576780"/>
    </source>
</evidence>
<protein>
    <submittedName>
        <fullName evidence="2">Uncharacterized protein</fullName>
    </submittedName>
</protein>
<accession>A0ABV4WUE0</accession>